<keyword evidence="5" id="KW-0472">Membrane</keyword>
<comment type="similarity">
    <text evidence="1 4">Belongs to the plant dirigent protein family.</text>
</comment>
<evidence type="ECO:0000256" key="3">
    <source>
        <dbReference type="ARBA" id="ARBA00022525"/>
    </source>
</evidence>
<feature type="transmembrane region" description="Helical" evidence="5">
    <location>
        <begin position="182"/>
        <end position="202"/>
    </location>
</feature>
<evidence type="ECO:0000313" key="7">
    <source>
        <dbReference type="Proteomes" id="UP000834106"/>
    </source>
</evidence>
<dbReference type="InterPro" id="IPR044859">
    <property type="entry name" value="Allene_oxi_cyc_Dirigent"/>
</dbReference>
<proteinExistence type="inferred from homology"/>
<dbReference type="AlphaFoldDB" id="A0AAD1ZIC3"/>
<accession>A0AAD1ZIC3</accession>
<dbReference type="GO" id="GO:0048046">
    <property type="term" value="C:apoplast"/>
    <property type="evidence" value="ECO:0007669"/>
    <property type="project" value="UniProtKB-SubCell"/>
</dbReference>
<evidence type="ECO:0000256" key="5">
    <source>
        <dbReference type="SAM" id="Phobius"/>
    </source>
</evidence>
<comment type="subunit">
    <text evidence="2 4">Homodimer.</text>
</comment>
<keyword evidence="4" id="KW-0052">Apoplast</keyword>
<evidence type="ECO:0000256" key="2">
    <source>
        <dbReference type="ARBA" id="ARBA00011738"/>
    </source>
</evidence>
<organism evidence="6 7">
    <name type="scientific">Fraxinus pennsylvanica</name>
    <dbReference type="NCBI Taxonomy" id="56036"/>
    <lineage>
        <taxon>Eukaryota</taxon>
        <taxon>Viridiplantae</taxon>
        <taxon>Streptophyta</taxon>
        <taxon>Embryophyta</taxon>
        <taxon>Tracheophyta</taxon>
        <taxon>Spermatophyta</taxon>
        <taxon>Magnoliopsida</taxon>
        <taxon>eudicotyledons</taxon>
        <taxon>Gunneridae</taxon>
        <taxon>Pentapetalae</taxon>
        <taxon>asterids</taxon>
        <taxon>lamiids</taxon>
        <taxon>Lamiales</taxon>
        <taxon>Oleaceae</taxon>
        <taxon>Oleeae</taxon>
        <taxon>Fraxinus</taxon>
    </lineage>
</organism>
<dbReference type="Pfam" id="PF03018">
    <property type="entry name" value="Dirigent"/>
    <property type="match status" value="1"/>
</dbReference>
<reference evidence="6" key="1">
    <citation type="submission" date="2023-05" db="EMBL/GenBank/DDBJ databases">
        <authorList>
            <person name="Huff M."/>
        </authorList>
    </citation>
    <scope>NUCLEOTIDE SEQUENCE</scope>
</reference>
<dbReference type="Proteomes" id="UP000834106">
    <property type="component" value="Chromosome 9"/>
</dbReference>
<comment type="function">
    <text evidence="4">Dirigent proteins impart stereoselectivity on the phenoxy radical-coupling reaction, yielding optically active lignans from two molecules of coniferyl alcohol in the biosynthesis of lignans, flavonolignans, and alkaloids and thus plays a central role in plant secondary metabolism.</text>
</comment>
<sequence length="203" mass="22915">MANATAQSPTFFSLIATMDDLLTEGPEPDSKVVGRASGLFGSSSLQEVGLHMTFNIVFTEGKYNGSMLTVSGYNPFNNRYRELPIVGGCGVFRLAYGVTTLKNVWYNDTSDDAIVEYHVVESDSTVSTKKEEFDAKPEYEKSEAEMDIEVEMKPDEENENENEIKEKMIDDLMERKKRKVKLQMILFEKLMCILLLLLILILG</sequence>
<dbReference type="PANTHER" id="PTHR21495">
    <property type="entry name" value="NUCLEOPORIN-RELATED"/>
    <property type="match status" value="1"/>
</dbReference>
<protein>
    <recommendedName>
        <fullName evidence="4">Dirigent protein</fullName>
    </recommendedName>
</protein>
<dbReference type="GO" id="GO:0009699">
    <property type="term" value="P:phenylpropanoid biosynthetic process"/>
    <property type="evidence" value="ECO:0007669"/>
    <property type="project" value="UniProtKB-ARBA"/>
</dbReference>
<evidence type="ECO:0000256" key="1">
    <source>
        <dbReference type="ARBA" id="ARBA00010746"/>
    </source>
</evidence>
<dbReference type="InterPro" id="IPR004265">
    <property type="entry name" value="Dirigent"/>
</dbReference>
<keyword evidence="3 4" id="KW-0964">Secreted</keyword>
<name>A0AAD1ZIC3_9LAMI</name>
<evidence type="ECO:0000256" key="4">
    <source>
        <dbReference type="RuleBase" id="RU363099"/>
    </source>
</evidence>
<keyword evidence="7" id="KW-1185">Reference proteome</keyword>
<dbReference type="Gene3D" id="2.40.480.10">
    <property type="entry name" value="Allene oxide cyclase-like"/>
    <property type="match status" value="1"/>
</dbReference>
<dbReference type="EMBL" id="OU503044">
    <property type="protein sequence ID" value="CAI9768516.1"/>
    <property type="molecule type" value="Genomic_DNA"/>
</dbReference>
<keyword evidence="5" id="KW-1133">Transmembrane helix</keyword>
<gene>
    <name evidence="6" type="ORF">FPE_LOCUS15946</name>
</gene>
<evidence type="ECO:0000313" key="6">
    <source>
        <dbReference type="EMBL" id="CAI9768516.1"/>
    </source>
</evidence>
<keyword evidence="5" id="KW-0812">Transmembrane</keyword>
<comment type="subcellular location">
    <subcellularLocation>
        <location evidence="4">Secreted</location>
        <location evidence="4">Extracellular space</location>
        <location evidence="4">Apoplast</location>
    </subcellularLocation>
</comment>